<dbReference type="EMBL" id="JABCUR010000002">
    <property type="protein sequence ID" value="NMW64456.1"/>
    <property type="molecule type" value="Genomic_DNA"/>
</dbReference>
<dbReference type="SUPFAM" id="SSF56747">
    <property type="entry name" value="Prim-pol domain"/>
    <property type="match status" value="1"/>
</dbReference>
<dbReference type="Pfam" id="PF19263">
    <property type="entry name" value="DUF5906"/>
    <property type="match status" value="1"/>
</dbReference>
<gene>
    <name evidence="5" type="ORF">HHJ78_02655</name>
</gene>
<dbReference type="Gene3D" id="3.30.720.160">
    <property type="entry name" value="Bifunctional DNA primase/polymerase, N-terminal"/>
    <property type="match status" value="1"/>
</dbReference>
<dbReference type="SMART" id="SM00885">
    <property type="entry name" value="D5_N"/>
    <property type="match status" value="1"/>
</dbReference>
<dbReference type="PROSITE" id="PS51206">
    <property type="entry name" value="SF3_HELICASE_1"/>
    <property type="match status" value="1"/>
</dbReference>
<evidence type="ECO:0000313" key="5">
    <source>
        <dbReference type="EMBL" id="NMW64456.1"/>
    </source>
</evidence>
<dbReference type="InterPro" id="IPR015330">
    <property type="entry name" value="DNA_primase/pol_bifunc_N"/>
</dbReference>
<sequence length="796" mass="88475">MIPVHAGEKRPALPQWKQYQDKRAEMSTVVEWFTRNPGWGLGLVCGQVSGGLEMLELEGRAAHLEPEIAELAEASGLGELFNRIANGWTEQSPTGGVHYFYRIDRKPTPGNTRLAQTDERKVLAETRGEGGFVVIAPTDGTHHATGVAWTARTGSPSSMPVITGEEHEALWDIFKAFNEYAPPKPVEPAPPIAVGDTGGIKPGDDFDAKTAWAEILEPHGWTVVFKRGGTVYWRRPGKNKGVSATTGHAKDRDRFYVFSSSTVFTPEKPYTKFAAYALLNHDGDYREAARALAAEGYGQPAKKILQKHHLSMVPTVGQALSDGNTAIKPQKPVLELVVSIPRGSQDYEAREFVEQYRDRLCYCPEWGKWVAWNGTIWVPQDIKTGGIARELMKEYLRSLPDDSKEERAYKTKILSDGQISARLNMARTDREIVHRESEFDQHPFELNTPGGIVSLADSELSPSVPERLHTKTTGVTPDFDMKTPLWNKFLAQTFKGDQEAIGYMQRLAGYSATGELQEHVLPFLYGSGGNGKSVFLEVVLKCLGGYATVAPPNFLMVKNKNDETEFTVLIGKRLVVCSEVNTSSRFDEQRLKQLTGDATIPARFLYGESFTFTASHTLWLVGNHKPKITAGGESIWRRLQLVGFNYTVPREEQIKNLSERLFKEEGAGILAWIIIGAVEYFAVNGLYPPQTVIQDTLEYEEEEDAIARFVEQCLIIGGGEYVRVSSADMNARYRAWCSAENEKEISATALARELRGDKYRLGKAKSMSTRYFTNVTLANTGEDEPGDPFRDLGGGL</sequence>
<keyword evidence="3" id="KW-0067">ATP-binding</keyword>
<dbReference type="GO" id="GO:0016787">
    <property type="term" value="F:hydrolase activity"/>
    <property type="evidence" value="ECO:0007669"/>
    <property type="project" value="UniProtKB-KW"/>
</dbReference>
<keyword evidence="1" id="KW-0547">Nucleotide-binding</keyword>
<dbReference type="Gene3D" id="3.40.50.300">
    <property type="entry name" value="P-loop containing nucleotide triphosphate hydrolases"/>
    <property type="match status" value="1"/>
</dbReference>
<dbReference type="PANTHER" id="PTHR35372">
    <property type="entry name" value="ATP BINDING PROTEIN-RELATED"/>
    <property type="match status" value="1"/>
</dbReference>
<dbReference type="InterPro" id="IPR006500">
    <property type="entry name" value="Helicase_put_C_phage/plasmid"/>
</dbReference>
<comment type="caution">
    <text evidence="5">The sequence shown here is derived from an EMBL/GenBank/DDBJ whole genome shotgun (WGS) entry which is preliminary data.</text>
</comment>
<evidence type="ECO:0000256" key="1">
    <source>
        <dbReference type="ARBA" id="ARBA00022741"/>
    </source>
</evidence>
<dbReference type="InterPro" id="IPR027417">
    <property type="entry name" value="P-loop_NTPase"/>
</dbReference>
<dbReference type="Pfam" id="PF09250">
    <property type="entry name" value="Prim-Pol"/>
    <property type="match status" value="1"/>
</dbReference>
<accession>A0A7Y0Y3I4</accession>
<dbReference type="PANTHER" id="PTHR35372:SF2">
    <property type="entry name" value="SF3 HELICASE DOMAIN-CONTAINING PROTEIN"/>
    <property type="match status" value="1"/>
</dbReference>
<dbReference type="Proteomes" id="UP000578252">
    <property type="component" value="Unassembled WGS sequence"/>
</dbReference>
<feature type="domain" description="SF3 helicase" evidence="4">
    <location>
        <begin position="499"/>
        <end position="657"/>
    </location>
</feature>
<name>A0A7Y0Y3I4_9ACTO</name>
<organism evidence="5 6">
    <name type="scientific">Mobiluncus mulieris</name>
    <dbReference type="NCBI Taxonomy" id="2052"/>
    <lineage>
        <taxon>Bacteria</taxon>
        <taxon>Bacillati</taxon>
        <taxon>Actinomycetota</taxon>
        <taxon>Actinomycetes</taxon>
        <taxon>Actinomycetales</taxon>
        <taxon>Actinomycetaceae</taxon>
        <taxon>Mobiluncus</taxon>
    </lineage>
</organism>
<evidence type="ECO:0000256" key="2">
    <source>
        <dbReference type="ARBA" id="ARBA00022801"/>
    </source>
</evidence>
<dbReference type="InterPro" id="IPR045455">
    <property type="entry name" value="NrS-1_pol-like_helicase"/>
</dbReference>
<dbReference type="SUPFAM" id="SSF52540">
    <property type="entry name" value="P-loop containing nucleoside triphosphate hydrolases"/>
    <property type="match status" value="1"/>
</dbReference>
<dbReference type="InterPro" id="IPR014015">
    <property type="entry name" value="Helicase_SF3_DNA-vir"/>
</dbReference>
<evidence type="ECO:0000256" key="3">
    <source>
        <dbReference type="ARBA" id="ARBA00022840"/>
    </source>
</evidence>
<dbReference type="GO" id="GO:0005524">
    <property type="term" value="F:ATP binding"/>
    <property type="evidence" value="ECO:0007669"/>
    <property type="project" value="UniProtKB-KW"/>
</dbReference>
<dbReference type="AlphaFoldDB" id="A0A7Y0Y3I4"/>
<dbReference type="NCBIfam" id="TIGR01613">
    <property type="entry name" value="primase_Cterm"/>
    <property type="match status" value="1"/>
</dbReference>
<dbReference type="Pfam" id="PF08706">
    <property type="entry name" value="D5_N"/>
    <property type="match status" value="1"/>
</dbReference>
<dbReference type="InterPro" id="IPR051620">
    <property type="entry name" value="ORF904-like_C"/>
</dbReference>
<proteinExistence type="predicted"/>
<dbReference type="InterPro" id="IPR014818">
    <property type="entry name" value="Phage/plasmid_primase_P4_C"/>
</dbReference>
<keyword evidence="2" id="KW-0378">Hydrolase</keyword>
<evidence type="ECO:0000313" key="6">
    <source>
        <dbReference type="Proteomes" id="UP000578252"/>
    </source>
</evidence>
<dbReference type="CDD" id="cd04859">
    <property type="entry name" value="Prim_Pol"/>
    <property type="match status" value="1"/>
</dbReference>
<protein>
    <submittedName>
        <fullName evidence="5">DNA primase</fullName>
    </submittedName>
</protein>
<reference evidence="5 6" key="1">
    <citation type="submission" date="2020-04" db="EMBL/GenBank/DDBJ databases">
        <title>Antimicrobial susceptibility and clonality of vaginal-derived multi-drug resistant Mobiluncus isolates in China.</title>
        <authorList>
            <person name="Zhang X."/>
        </authorList>
    </citation>
    <scope>NUCLEOTIDE SEQUENCE [LARGE SCALE GENOMIC DNA]</scope>
    <source>
        <strain evidence="5 6">13</strain>
    </source>
</reference>
<evidence type="ECO:0000259" key="4">
    <source>
        <dbReference type="PROSITE" id="PS51206"/>
    </source>
</evidence>